<dbReference type="Proteomes" id="UP000297031">
    <property type="component" value="Chromosome"/>
</dbReference>
<dbReference type="OrthoDB" id="9801689at2"/>
<proteinExistence type="predicted"/>
<dbReference type="SFLD" id="SFLDG01091">
    <property type="entry name" value="uncharacterized_CHP01210-like"/>
    <property type="match status" value="1"/>
</dbReference>
<gene>
    <name evidence="8" type="ORF">E7746_05625</name>
</gene>
<dbReference type="InterPro" id="IPR023404">
    <property type="entry name" value="rSAM_horseshoe"/>
</dbReference>
<dbReference type="PANTHER" id="PTHR11135:SF1">
    <property type="entry name" value="PROTEIN YHCC"/>
    <property type="match status" value="1"/>
</dbReference>
<evidence type="ECO:0000256" key="3">
    <source>
        <dbReference type="ARBA" id="ARBA00022691"/>
    </source>
</evidence>
<dbReference type="SMART" id="SM00729">
    <property type="entry name" value="Elp3"/>
    <property type="match status" value="1"/>
</dbReference>
<dbReference type="AlphaFoldDB" id="A0A4P7VGT4"/>
<keyword evidence="2" id="KW-0004">4Fe-4S</keyword>
<dbReference type="InterPro" id="IPR007197">
    <property type="entry name" value="rSAM"/>
</dbReference>
<dbReference type="InterPro" id="IPR058240">
    <property type="entry name" value="rSAM_sf"/>
</dbReference>
<dbReference type="GO" id="GO:0003824">
    <property type="term" value="F:catalytic activity"/>
    <property type="evidence" value="ECO:0007669"/>
    <property type="project" value="InterPro"/>
</dbReference>
<sequence>MAEAYRDYADFLAEHFDGKVQKISINAGFSCPNRDGTVGRGGCTYCNNQTFNPDYCKPQLSVAEQIEKGKRFFSRKYPSMRYLAYFQAHTNTFAEISRLSALYEEALAQPDVDGLIIGTRPDCMPDELLDYLSRLNENHFVMVEYGAESSCESTLKLINRCHSWNDTVDAVNRTADAGIPVGLHLILGLPEENDDTIMSTIDAVSQLPVDTVKLHQLQVIKGTKLARDLEARLYTVPGYTVDEYIDLCSRIVARLNPSIAIERFTSQSPASLLISPQWGLKNYEFTHKLNSYLKTKGIRQGDLFNR</sequence>
<evidence type="ECO:0000256" key="6">
    <source>
        <dbReference type="ARBA" id="ARBA00023014"/>
    </source>
</evidence>
<dbReference type="RefSeq" id="WP_136410137.1">
    <property type="nucleotide sequence ID" value="NZ_CP039393.1"/>
</dbReference>
<evidence type="ECO:0000256" key="1">
    <source>
        <dbReference type="ARBA" id="ARBA00001966"/>
    </source>
</evidence>
<evidence type="ECO:0000256" key="5">
    <source>
        <dbReference type="ARBA" id="ARBA00023004"/>
    </source>
</evidence>
<organism evidence="8 9">
    <name type="scientific">Muribaculum gordoncarteri</name>
    <dbReference type="NCBI Taxonomy" id="2530390"/>
    <lineage>
        <taxon>Bacteria</taxon>
        <taxon>Pseudomonadati</taxon>
        <taxon>Bacteroidota</taxon>
        <taxon>Bacteroidia</taxon>
        <taxon>Bacteroidales</taxon>
        <taxon>Muribaculaceae</taxon>
        <taxon>Muribaculum</taxon>
    </lineage>
</organism>
<dbReference type="SUPFAM" id="SSF102114">
    <property type="entry name" value="Radical SAM enzymes"/>
    <property type="match status" value="1"/>
</dbReference>
<keyword evidence="4" id="KW-0479">Metal-binding</keyword>
<dbReference type="Pfam" id="PF16199">
    <property type="entry name" value="Radical_SAM_C"/>
    <property type="match status" value="1"/>
</dbReference>
<dbReference type="InterPro" id="IPR006638">
    <property type="entry name" value="Elp3/MiaA/NifB-like_rSAM"/>
</dbReference>
<evidence type="ECO:0000256" key="4">
    <source>
        <dbReference type="ARBA" id="ARBA00022723"/>
    </source>
</evidence>
<keyword evidence="6" id="KW-0411">Iron-sulfur</keyword>
<evidence type="ECO:0000313" key="9">
    <source>
        <dbReference type="Proteomes" id="UP000297031"/>
    </source>
</evidence>
<dbReference type="InterPro" id="IPR032432">
    <property type="entry name" value="Radical_SAM_C"/>
</dbReference>
<dbReference type="EMBL" id="CP039393">
    <property type="protein sequence ID" value="QCD35413.1"/>
    <property type="molecule type" value="Genomic_DNA"/>
</dbReference>
<accession>A0A4P7VGT4</accession>
<dbReference type="GO" id="GO:0046872">
    <property type="term" value="F:metal ion binding"/>
    <property type="evidence" value="ECO:0007669"/>
    <property type="project" value="UniProtKB-KW"/>
</dbReference>
<name>A0A4P7VGT4_9BACT</name>
<evidence type="ECO:0000313" key="8">
    <source>
        <dbReference type="EMBL" id="QCD35413.1"/>
    </source>
</evidence>
<keyword evidence="3" id="KW-0949">S-adenosyl-L-methionine</keyword>
<feature type="domain" description="Radical SAM core" evidence="7">
    <location>
        <begin position="15"/>
        <end position="254"/>
    </location>
</feature>
<dbReference type="KEGG" id="mgod:E7746_05625"/>
<dbReference type="InterPro" id="IPR039661">
    <property type="entry name" value="ELP3"/>
</dbReference>
<dbReference type="Gene3D" id="3.80.30.20">
    <property type="entry name" value="tm_1862 like domain"/>
    <property type="match status" value="1"/>
</dbReference>
<dbReference type="InterPro" id="IPR005911">
    <property type="entry name" value="YhcC-like"/>
</dbReference>
<dbReference type="SFLD" id="SFLDS00029">
    <property type="entry name" value="Radical_SAM"/>
    <property type="match status" value="1"/>
</dbReference>
<dbReference type="SFLD" id="SFLDG01086">
    <property type="entry name" value="elongater_protein-like"/>
    <property type="match status" value="1"/>
</dbReference>
<dbReference type="PROSITE" id="PS51918">
    <property type="entry name" value="RADICAL_SAM"/>
    <property type="match status" value="1"/>
</dbReference>
<dbReference type="GO" id="GO:0051539">
    <property type="term" value="F:4 iron, 4 sulfur cluster binding"/>
    <property type="evidence" value="ECO:0007669"/>
    <property type="project" value="UniProtKB-KW"/>
</dbReference>
<protein>
    <submittedName>
        <fullName evidence="8">TIGR01212 family radical SAM protein</fullName>
    </submittedName>
</protein>
<dbReference type="PANTHER" id="PTHR11135">
    <property type="entry name" value="HISTONE ACETYLTRANSFERASE-RELATED"/>
    <property type="match status" value="1"/>
</dbReference>
<evidence type="ECO:0000256" key="2">
    <source>
        <dbReference type="ARBA" id="ARBA00022485"/>
    </source>
</evidence>
<reference evidence="8 9" key="1">
    <citation type="submission" date="2019-02" db="EMBL/GenBank/DDBJ databases">
        <title>Isolation and identification of novel species under the genus Muribaculum.</title>
        <authorList>
            <person name="Miyake S."/>
            <person name="Ding Y."/>
            <person name="Low A."/>
            <person name="Soh M."/>
            <person name="Seedorf H."/>
        </authorList>
    </citation>
    <scope>NUCLEOTIDE SEQUENCE [LARGE SCALE GENOMIC DNA]</scope>
    <source>
        <strain evidence="8 9">TLL-A4</strain>
    </source>
</reference>
<comment type="cofactor">
    <cofactor evidence="1">
        <name>[4Fe-4S] cluster</name>
        <dbReference type="ChEBI" id="CHEBI:49883"/>
    </cofactor>
</comment>
<evidence type="ECO:0000259" key="7">
    <source>
        <dbReference type="PROSITE" id="PS51918"/>
    </source>
</evidence>
<keyword evidence="9" id="KW-1185">Reference proteome</keyword>
<keyword evidence="5" id="KW-0408">Iron</keyword>
<dbReference type="NCBIfam" id="TIGR01212">
    <property type="entry name" value="TIGR01212 family radical SAM protein"/>
    <property type="match status" value="1"/>
</dbReference>
<dbReference type="Pfam" id="PF04055">
    <property type="entry name" value="Radical_SAM"/>
    <property type="match status" value="1"/>
</dbReference>